<proteinExistence type="predicted"/>
<evidence type="ECO:0000259" key="3">
    <source>
        <dbReference type="PROSITE" id="PS50048"/>
    </source>
</evidence>
<dbReference type="AlphaFoldDB" id="A0A7C8IG32"/>
<evidence type="ECO:0000256" key="1">
    <source>
        <dbReference type="ARBA" id="ARBA00023242"/>
    </source>
</evidence>
<keyword evidence="5" id="KW-1185">Reference proteome</keyword>
<dbReference type="Gene3D" id="4.10.240.10">
    <property type="entry name" value="Zn(2)-C6 fungal-type DNA-binding domain"/>
    <property type="match status" value="1"/>
</dbReference>
<dbReference type="PROSITE" id="PS50048">
    <property type="entry name" value="ZN2_CY6_FUNGAL_2"/>
    <property type="match status" value="1"/>
</dbReference>
<dbReference type="Pfam" id="PF00172">
    <property type="entry name" value="Zn_clus"/>
    <property type="match status" value="1"/>
</dbReference>
<comment type="caution">
    <text evidence="4">The sequence shown here is derived from an EMBL/GenBank/DDBJ whole genome shotgun (WGS) entry which is preliminary data.</text>
</comment>
<keyword evidence="1" id="KW-0539">Nucleus</keyword>
<dbReference type="InterPro" id="IPR053175">
    <property type="entry name" value="DHMBA_Reg_Transcription_Factor"/>
</dbReference>
<accession>A0A7C8IG32</accession>
<dbReference type="InterPro" id="IPR001138">
    <property type="entry name" value="Zn2Cys6_DnaBD"/>
</dbReference>
<feature type="region of interest" description="Disordered" evidence="2">
    <location>
        <begin position="444"/>
        <end position="470"/>
    </location>
</feature>
<dbReference type="EMBL" id="JAADJZ010000004">
    <property type="protein sequence ID" value="KAF2875972.1"/>
    <property type="molecule type" value="Genomic_DNA"/>
</dbReference>
<feature type="domain" description="Zn(2)-C6 fungal-type" evidence="3">
    <location>
        <begin position="10"/>
        <end position="38"/>
    </location>
</feature>
<dbReference type="PANTHER" id="PTHR38791:SF1">
    <property type="entry name" value="TRANSCRIPTION FACTOR, PUTATIVE-RELATED"/>
    <property type="match status" value="1"/>
</dbReference>
<dbReference type="OrthoDB" id="2991872at2759"/>
<dbReference type="Pfam" id="PF11951">
    <property type="entry name" value="Fungal_trans_2"/>
    <property type="match status" value="1"/>
</dbReference>
<dbReference type="GO" id="GO:0008270">
    <property type="term" value="F:zinc ion binding"/>
    <property type="evidence" value="ECO:0007669"/>
    <property type="project" value="InterPro"/>
</dbReference>
<evidence type="ECO:0000256" key="2">
    <source>
        <dbReference type="SAM" id="MobiDB-lite"/>
    </source>
</evidence>
<gene>
    <name evidence="4" type="ORF">BDV95DRAFT_287157</name>
</gene>
<dbReference type="GO" id="GO:0000981">
    <property type="term" value="F:DNA-binding transcription factor activity, RNA polymerase II-specific"/>
    <property type="evidence" value="ECO:0007669"/>
    <property type="project" value="InterPro"/>
</dbReference>
<dbReference type="PROSITE" id="PS00463">
    <property type="entry name" value="ZN2_CY6_FUNGAL_1"/>
    <property type="match status" value="1"/>
</dbReference>
<protein>
    <recommendedName>
        <fullName evidence="3">Zn(2)-C6 fungal-type domain-containing protein</fullName>
    </recommendedName>
</protein>
<sequence>MVYRGKPSTGCKKCRERKIKCDERAEGCFKCVDKGYICPGYDNTLDRYFQDESAHVAKKAQKAKAKSLAARHTKDARKHPATSLRKSKSSIEFPFLIPLTDQGINFFMKNYALGLDQPPLQSEFYHLHFHTNGFHPIIATSMTALGLAGVANIYLDPEFKREATRWYLRAIQMTNKALASPTEFQSDNTLLATMLLSVFEATNNDKSLAGWSSHVEGSASLLRMRGNSQFSTPMGRIAYLQTVSLLSMNCVARGEPLPDYVHTLNKEIAKHENVDDPGVRFYHFNVLIVDFRAQVLGQKTMDLPHIIDRALEIDKSARTVFSEVGEGWTFDEVRCEHGTPGVFADYYHIYAHLTAAQTWNWVRYNRIYLYDIIRNCLLLGFSMTPPALSGARYVRLLEESTATLHKMQADILASIPQYLHDTPKAVPPGSTTYHMTLDGAYDPSGPSTPDYTHTQTHLTSPPPQRPTSASEKKSFWSNFRSYQYFKPFTTPCLPRDRLPIIRTTGGFSFLWALYVAGATPIASPKSQEFVLRSFDRCGIEFGVNQSKVMARALRLRMEMDEKDDAELQLVRMYLPMAGPHVGDE</sequence>
<name>A0A7C8IG32_9PLEO</name>
<dbReference type="Proteomes" id="UP000481861">
    <property type="component" value="Unassembled WGS sequence"/>
</dbReference>
<dbReference type="CDD" id="cd00067">
    <property type="entry name" value="GAL4"/>
    <property type="match status" value="1"/>
</dbReference>
<dbReference type="InterPro" id="IPR036864">
    <property type="entry name" value="Zn2-C6_fun-type_DNA-bd_sf"/>
</dbReference>
<dbReference type="InterPro" id="IPR021858">
    <property type="entry name" value="Fun_TF"/>
</dbReference>
<dbReference type="SMART" id="SM00066">
    <property type="entry name" value="GAL4"/>
    <property type="match status" value="1"/>
</dbReference>
<reference evidence="4 5" key="1">
    <citation type="submission" date="2020-01" db="EMBL/GenBank/DDBJ databases">
        <authorList>
            <consortium name="DOE Joint Genome Institute"/>
            <person name="Haridas S."/>
            <person name="Albert R."/>
            <person name="Binder M."/>
            <person name="Bloem J."/>
            <person name="Labutti K."/>
            <person name="Salamov A."/>
            <person name="Andreopoulos B."/>
            <person name="Baker S.E."/>
            <person name="Barry K."/>
            <person name="Bills G."/>
            <person name="Bluhm B.H."/>
            <person name="Cannon C."/>
            <person name="Castanera R."/>
            <person name="Culley D.E."/>
            <person name="Daum C."/>
            <person name="Ezra D."/>
            <person name="Gonzalez J.B."/>
            <person name="Henrissat B."/>
            <person name="Kuo A."/>
            <person name="Liang C."/>
            <person name="Lipzen A."/>
            <person name="Lutzoni F."/>
            <person name="Magnuson J."/>
            <person name="Mondo S."/>
            <person name="Nolan M."/>
            <person name="Ohm R."/>
            <person name="Pangilinan J."/>
            <person name="Park H.-J.H."/>
            <person name="Ramirez L."/>
            <person name="Alfaro M."/>
            <person name="Sun H."/>
            <person name="Tritt A."/>
            <person name="Yoshinaga Y."/>
            <person name="Zwiers L.-H.L."/>
            <person name="Turgeon B.G."/>
            <person name="Goodwin S.B."/>
            <person name="Spatafora J.W."/>
            <person name="Crous P.W."/>
            <person name="Grigoriev I.V."/>
        </authorList>
    </citation>
    <scope>NUCLEOTIDE SEQUENCE [LARGE SCALE GENOMIC DNA]</scope>
    <source>
        <strain evidence="4 5">CBS 611.86</strain>
    </source>
</reference>
<organism evidence="4 5">
    <name type="scientific">Massariosphaeria phaeospora</name>
    <dbReference type="NCBI Taxonomy" id="100035"/>
    <lineage>
        <taxon>Eukaryota</taxon>
        <taxon>Fungi</taxon>
        <taxon>Dikarya</taxon>
        <taxon>Ascomycota</taxon>
        <taxon>Pezizomycotina</taxon>
        <taxon>Dothideomycetes</taxon>
        <taxon>Pleosporomycetidae</taxon>
        <taxon>Pleosporales</taxon>
        <taxon>Pleosporales incertae sedis</taxon>
        <taxon>Massariosphaeria</taxon>
    </lineage>
</organism>
<evidence type="ECO:0000313" key="5">
    <source>
        <dbReference type="Proteomes" id="UP000481861"/>
    </source>
</evidence>
<dbReference type="PANTHER" id="PTHR38791">
    <property type="entry name" value="ZN(II)2CYS6 TRANSCRIPTION FACTOR (EUROFUNG)-RELATED-RELATED"/>
    <property type="match status" value="1"/>
</dbReference>
<feature type="compositionally biased region" description="Polar residues" evidence="2">
    <location>
        <begin position="445"/>
        <end position="459"/>
    </location>
</feature>
<evidence type="ECO:0000313" key="4">
    <source>
        <dbReference type="EMBL" id="KAF2875972.1"/>
    </source>
</evidence>
<dbReference type="SUPFAM" id="SSF57701">
    <property type="entry name" value="Zn2/Cys6 DNA-binding domain"/>
    <property type="match status" value="1"/>
</dbReference>